<dbReference type="GO" id="GO:0008757">
    <property type="term" value="F:S-adenosylmethionine-dependent methyltransferase activity"/>
    <property type="evidence" value="ECO:0000318"/>
    <property type="project" value="GO_Central"/>
</dbReference>
<dbReference type="RefSeq" id="XP_003285023.1">
    <property type="nucleotide sequence ID" value="XM_003284975.1"/>
</dbReference>
<dbReference type="GO" id="GO:0032259">
    <property type="term" value="P:methylation"/>
    <property type="evidence" value="ECO:0000318"/>
    <property type="project" value="GO_Central"/>
</dbReference>
<evidence type="ECO:0000313" key="2">
    <source>
        <dbReference type="Proteomes" id="UP000001064"/>
    </source>
</evidence>
<dbReference type="OrthoDB" id="1523883at2759"/>
<protein>
    <recommendedName>
        <fullName evidence="3">Methyltransferase type 11 domain-containing protein</fullName>
    </recommendedName>
</protein>
<dbReference type="KEGG" id="dpp:DICPUDRAFT_53304"/>
<keyword evidence="2" id="KW-1185">Reference proteome</keyword>
<dbReference type="PANTHER" id="PTHR31009">
    <property type="entry name" value="S-ADENOSYL-L-METHIONINE:CARBOXYL METHYLTRANSFERASE FAMILY PROTEIN"/>
    <property type="match status" value="1"/>
</dbReference>
<dbReference type="InterPro" id="IPR005299">
    <property type="entry name" value="MeTrfase_7"/>
</dbReference>
<evidence type="ECO:0000313" key="1">
    <source>
        <dbReference type="EMBL" id="EGC38465.1"/>
    </source>
</evidence>
<proteinExistence type="predicted"/>
<gene>
    <name evidence="1" type="ORF">DICPUDRAFT_53304</name>
</gene>
<dbReference type="GeneID" id="10507176"/>
<accession>F0ZC54</accession>
<reference evidence="2" key="1">
    <citation type="journal article" date="2011" name="Genome Biol.">
        <title>Comparative genomics of the social amoebae Dictyostelium discoideum and Dictyostelium purpureum.</title>
        <authorList>
            <consortium name="US DOE Joint Genome Institute (JGI-PGF)"/>
            <person name="Sucgang R."/>
            <person name="Kuo A."/>
            <person name="Tian X."/>
            <person name="Salerno W."/>
            <person name="Parikh A."/>
            <person name="Feasley C.L."/>
            <person name="Dalin E."/>
            <person name="Tu H."/>
            <person name="Huang E."/>
            <person name="Barry K."/>
            <person name="Lindquist E."/>
            <person name="Shapiro H."/>
            <person name="Bruce D."/>
            <person name="Schmutz J."/>
            <person name="Salamov A."/>
            <person name="Fey P."/>
            <person name="Gaudet P."/>
            <person name="Anjard C."/>
            <person name="Babu M.M."/>
            <person name="Basu S."/>
            <person name="Bushmanova Y."/>
            <person name="van der Wel H."/>
            <person name="Katoh-Kurasawa M."/>
            <person name="Dinh C."/>
            <person name="Coutinho P.M."/>
            <person name="Saito T."/>
            <person name="Elias M."/>
            <person name="Schaap P."/>
            <person name="Kay R.R."/>
            <person name="Henrissat B."/>
            <person name="Eichinger L."/>
            <person name="Rivero F."/>
            <person name="Putnam N.H."/>
            <person name="West C.M."/>
            <person name="Loomis W.F."/>
            <person name="Chisholm R.L."/>
            <person name="Shaulsky G."/>
            <person name="Strassmann J.E."/>
            <person name="Queller D.C."/>
            <person name="Kuspa A."/>
            <person name="Grigoriev I.V."/>
        </authorList>
    </citation>
    <scope>NUCLEOTIDE SEQUENCE [LARGE SCALE GENOMIC DNA]</scope>
    <source>
        <strain evidence="2">QSDP1</strain>
    </source>
</reference>
<dbReference type="InParanoid" id="F0ZC54"/>
<dbReference type="InterPro" id="IPR029063">
    <property type="entry name" value="SAM-dependent_MTases_sf"/>
</dbReference>
<dbReference type="VEuPathDB" id="AmoebaDB:DICPUDRAFT_53304"/>
<feature type="non-terminal residue" evidence="1">
    <location>
        <position position="280"/>
    </location>
</feature>
<dbReference type="SUPFAM" id="SSF53335">
    <property type="entry name" value="S-adenosyl-L-methionine-dependent methyltransferases"/>
    <property type="match status" value="1"/>
</dbReference>
<dbReference type="Proteomes" id="UP000001064">
    <property type="component" value="Unassembled WGS sequence"/>
</dbReference>
<dbReference type="AlphaFoldDB" id="F0ZC54"/>
<organism evidence="1 2">
    <name type="scientific">Dictyostelium purpureum</name>
    <name type="common">Slime mold</name>
    <dbReference type="NCBI Taxonomy" id="5786"/>
    <lineage>
        <taxon>Eukaryota</taxon>
        <taxon>Amoebozoa</taxon>
        <taxon>Evosea</taxon>
        <taxon>Eumycetozoa</taxon>
        <taxon>Dictyostelia</taxon>
        <taxon>Dictyosteliales</taxon>
        <taxon>Dictyosteliaceae</taxon>
        <taxon>Dictyostelium</taxon>
    </lineage>
</organism>
<sequence>MEKDYNLVCTPQQLNSINNYSKINSLIQLSYENNERKINKKESFKILDVGCSIGLNSIHQVNSIMGELKKHEADKIVEVYHSDLPINNFSLLFKEIYCNPNSYTKNFNNTYSYAIGKPYEQQLMPNNSCDIIFSYNCFHWADPNNPVFSQINKDLIIVSKPTSCPPGFDEYGTTLLTKTFQTRYNELKIGGVLSCNFSTYDHNNPVSEGIEMVFKKIKKIYREMADEKILSHKEVDAMFGQIILYKNEQVDFAIKHAESIGLKLINKEQVLIQWSKTNKD</sequence>
<dbReference type="Gene3D" id="3.40.50.150">
    <property type="entry name" value="Vaccinia Virus protein VP39"/>
    <property type="match status" value="1"/>
</dbReference>
<dbReference type="eggNOG" id="ENOG502RSNM">
    <property type="taxonomic scope" value="Eukaryota"/>
</dbReference>
<name>F0ZC54_DICPU</name>
<dbReference type="Pfam" id="PF03492">
    <property type="entry name" value="Methyltransf_7"/>
    <property type="match status" value="1"/>
</dbReference>
<dbReference type="EMBL" id="GL870976">
    <property type="protein sequence ID" value="EGC38465.1"/>
    <property type="molecule type" value="Genomic_DNA"/>
</dbReference>
<evidence type="ECO:0008006" key="3">
    <source>
        <dbReference type="Google" id="ProtNLM"/>
    </source>
</evidence>